<reference evidence="2 3" key="1">
    <citation type="submission" date="2018-02" db="EMBL/GenBank/DDBJ databases">
        <title>A novel lanthanide dependent methylotroph, Methylotenera sp. La3113.</title>
        <authorList>
            <person name="Lv H."/>
            <person name="Tani A."/>
        </authorList>
    </citation>
    <scope>NUCLEOTIDE SEQUENCE [LARGE SCALE GENOMIC DNA]</scope>
    <source>
        <strain evidence="2 3">La3113</strain>
    </source>
</reference>
<accession>A0A4Y9VRW0</accession>
<feature type="signal peptide" evidence="1">
    <location>
        <begin position="1"/>
        <end position="25"/>
    </location>
</feature>
<evidence type="ECO:0000313" key="2">
    <source>
        <dbReference type="EMBL" id="TFW71837.1"/>
    </source>
</evidence>
<dbReference type="AlphaFoldDB" id="A0A4Y9VRW0"/>
<feature type="chain" id="PRO_5021295273" description="DUF3108 domain-containing protein" evidence="1">
    <location>
        <begin position="26"/>
        <end position="215"/>
    </location>
</feature>
<keyword evidence="1" id="KW-0732">Signal</keyword>
<dbReference type="InterPro" id="IPR045767">
    <property type="entry name" value="DUF6134"/>
</dbReference>
<dbReference type="EMBL" id="PQVH01000008">
    <property type="protein sequence ID" value="TFW71837.1"/>
    <property type="molecule type" value="Genomic_DNA"/>
</dbReference>
<proteinExistence type="predicted"/>
<keyword evidence="3" id="KW-1185">Reference proteome</keyword>
<evidence type="ECO:0008006" key="4">
    <source>
        <dbReference type="Google" id="ProtNLM"/>
    </source>
</evidence>
<sequence length="215" mass="24702">MKLPRLLGNMLFTLVLGLASVNAHSKEWAFDVYLDKTKIGEHTFTLNENDTLISRAKFNVKLLFINAYQYDHQATESWDKNCLKSLASETLENKKKTVVKAQRQADHFEVKSGNAVQNLPACTMTFAYWNQKILEQSKLLNPQNAEFLDTSIKPLGKVLLEVKGKAIETFHYKLDASLQGKQKLNIELWYSADKQEWVGLKSITPEGYHIYYKLK</sequence>
<dbReference type="Pfam" id="PF19630">
    <property type="entry name" value="DUF6134"/>
    <property type="match status" value="1"/>
</dbReference>
<name>A0A4Y9VRW0_9PROT</name>
<protein>
    <recommendedName>
        <fullName evidence="4">DUF3108 domain-containing protein</fullName>
    </recommendedName>
</protein>
<evidence type="ECO:0000256" key="1">
    <source>
        <dbReference type="SAM" id="SignalP"/>
    </source>
</evidence>
<gene>
    <name evidence="2" type="ORF">C3Y98_07060</name>
</gene>
<evidence type="ECO:0000313" key="3">
    <source>
        <dbReference type="Proteomes" id="UP000297706"/>
    </source>
</evidence>
<organism evidence="2 3">
    <name type="scientific">Methylotenera oryzisoli</name>
    <dbReference type="NCBI Taxonomy" id="2080758"/>
    <lineage>
        <taxon>Bacteria</taxon>
        <taxon>Pseudomonadati</taxon>
        <taxon>Pseudomonadota</taxon>
        <taxon>Betaproteobacteria</taxon>
        <taxon>Nitrosomonadales</taxon>
        <taxon>Methylophilaceae</taxon>
        <taxon>Methylotenera</taxon>
    </lineage>
</organism>
<dbReference type="OrthoDB" id="5761531at2"/>
<comment type="caution">
    <text evidence="2">The sequence shown here is derived from an EMBL/GenBank/DDBJ whole genome shotgun (WGS) entry which is preliminary data.</text>
</comment>
<dbReference type="Proteomes" id="UP000297706">
    <property type="component" value="Unassembled WGS sequence"/>
</dbReference>
<dbReference type="RefSeq" id="WP_135277577.1">
    <property type="nucleotide sequence ID" value="NZ_PQVH01000008.1"/>
</dbReference>